<dbReference type="EMBL" id="LAZR01020052">
    <property type="protein sequence ID" value="KKL90274.1"/>
    <property type="molecule type" value="Genomic_DNA"/>
</dbReference>
<proteinExistence type="predicted"/>
<sequence>MTTKQCNKCKKTLNIIEFYKHPKSKDGLLHFCKTCKRQSVTVLQEMTHGAKQRAKKKGIEYGINDKDILEINEQQKGLCAYSGILLNWDYNSKGPIRGVAPTNRASIDRIDSTKGYTKDNIQLLADIINRMKLTSSYTEFLNYCRLVIDRAK</sequence>
<accession>A0A0F9FV43</accession>
<dbReference type="AlphaFoldDB" id="A0A0F9FV43"/>
<reference evidence="1" key="1">
    <citation type="journal article" date="2015" name="Nature">
        <title>Complex archaea that bridge the gap between prokaryotes and eukaryotes.</title>
        <authorList>
            <person name="Spang A."/>
            <person name="Saw J.H."/>
            <person name="Jorgensen S.L."/>
            <person name="Zaremba-Niedzwiedzka K."/>
            <person name="Martijn J."/>
            <person name="Lind A.E."/>
            <person name="van Eijk R."/>
            <person name="Schleper C."/>
            <person name="Guy L."/>
            <person name="Ettema T.J."/>
        </authorList>
    </citation>
    <scope>NUCLEOTIDE SEQUENCE</scope>
</reference>
<name>A0A0F9FV43_9ZZZZ</name>
<gene>
    <name evidence="1" type="ORF">LCGC14_1906350</name>
</gene>
<dbReference type="Gene3D" id="3.30.40.220">
    <property type="match status" value="1"/>
</dbReference>
<comment type="caution">
    <text evidence="1">The sequence shown here is derived from an EMBL/GenBank/DDBJ whole genome shotgun (WGS) entry which is preliminary data.</text>
</comment>
<organism evidence="1">
    <name type="scientific">marine sediment metagenome</name>
    <dbReference type="NCBI Taxonomy" id="412755"/>
    <lineage>
        <taxon>unclassified sequences</taxon>
        <taxon>metagenomes</taxon>
        <taxon>ecological metagenomes</taxon>
    </lineage>
</organism>
<evidence type="ECO:0000313" key="1">
    <source>
        <dbReference type="EMBL" id="KKL90274.1"/>
    </source>
</evidence>
<protein>
    <submittedName>
        <fullName evidence="1">Uncharacterized protein</fullName>
    </submittedName>
</protein>